<dbReference type="InterPro" id="IPR024571">
    <property type="entry name" value="ERAP1-like_C_dom"/>
</dbReference>
<dbReference type="Proteomes" id="UP000023152">
    <property type="component" value="Unassembled WGS sequence"/>
</dbReference>
<dbReference type="OrthoDB" id="10031169at2759"/>
<dbReference type="SUPFAM" id="SSF55486">
    <property type="entry name" value="Metalloproteases ('zincins'), catalytic domain"/>
    <property type="match status" value="1"/>
</dbReference>
<sequence>MWDLFVVYSFAMAFELDGMTTSHPIEVEVQTAEQADEVFDPISYAKGASLVRMLQVYLGDDVFRKGLTKYLNNFRYSNAKTIDLWDFLGKEMKAPVGTIMRNWTKEQGFPLVTGVRSDDKLILTQIRHLSSGTLTKEQEKIVWNIPMKLRIGNETITVLFEKKKQIVDLPKNTKWVHLNADSSGFYACQYDKTLMESLTHALRSGDKNLNLHKRAIPQATENLLNLIVSFENETAYSIWFTVLDAAQAVFHIINDDDVLAQQFKAFMRKVLLTVFKKIDWQGDKDEDEETHALLRPLILSEMSRYCYQPVIDEALKRFKAFMNLKYVYMQYT</sequence>
<accession>X6LAP6</accession>
<dbReference type="GO" id="GO:0070006">
    <property type="term" value="F:metalloaminopeptidase activity"/>
    <property type="evidence" value="ECO:0007669"/>
    <property type="project" value="TreeGrafter"/>
</dbReference>
<dbReference type="Pfam" id="PF01433">
    <property type="entry name" value="Peptidase_M1"/>
    <property type="match status" value="1"/>
</dbReference>
<dbReference type="GO" id="GO:0005615">
    <property type="term" value="C:extracellular space"/>
    <property type="evidence" value="ECO:0007669"/>
    <property type="project" value="TreeGrafter"/>
</dbReference>
<feature type="domain" description="Peptidase M1 membrane alanine aminopeptidase" evidence="2">
    <location>
        <begin position="1"/>
        <end position="103"/>
    </location>
</feature>
<keyword evidence="4" id="KW-0645">Protease</keyword>
<evidence type="ECO:0000259" key="2">
    <source>
        <dbReference type="Pfam" id="PF01433"/>
    </source>
</evidence>
<comment type="similarity">
    <text evidence="1">Belongs to the peptidase M1 family.</text>
</comment>
<keyword evidence="5" id="KW-1185">Reference proteome</keyword>
<dbReference type="PANTHER" id="PTHR11533">
    <property type="entry name" value="PROTEASE M1 ZINC METALLOPROTEASE"/>
    <property type="match status" value="1"/>
</dbReference>
<dbReference type="Gene3D" id="2.60.40.1910">
    <property type="match status" value="1"/>
</dbReference>
<dbReference type="InterPro" id="IPR014782">
    <property type="entry name" value="Peptidase_M1_dom"/>
</dbReference>
<dbReference type="GO" id="GO:0042277">
    <property type="term" value="F:peptide binding"/>
    <property type="evidence" value="ECO:0007669"/>
    <property type="project" value="TreeGrafter"/>
</dbReference>
<gene>
    <name evidence="4" type="ORF">RFI_39727</name>
</gene>
<evidence type="ECO:0000256" key="1">
    <source>
        <dbReference type="ARBA" id="ARBA00010136"/>
    </source>
</evidence>
<feature type="domain" description="ERAP1-like C-terminal" evidence="3">
    <location>
        <begin position="175"/>
        <end position="323"/>
    </location>
</feature>
<dbReference type="Gene3D" id="1.10.390.10">
    <property type="entry name" value="Neutral Protease Domain 2"/>
    <property type="match status" value="1"/>
</dbReference>
<dbReference type="PANTHER" id="PTHR11533:SF174">
    <property type="entry name" value="PUROMYCIN-SENSITIVE AMINOPEPTIDASE-RELATED"/>
    <property type="match status" value="1"/>
</dbReference>
<keyword evidence="4" id="KW-0031">Aminopeptidase</keyword>
<keyword evidence="4" id="KW-0378">Hydrolase</keyword>
<dbReference type="EMBL" id="ASPP01048582">
    <property type="protein sequence ID" value="ETN97799.1"/>
    <property type="molecule type" value="Genomic_DNA"/>
</dbReference>
<reference evidence="4 5" key="1">
    <citation type="journal article" date="2013" name="Curr. Biol.">
        <title>The Genome of the Foraminiferan Reticulomyxa filosa.</title>
        <authorList>
            <person name="Glockner G."/>
            <person name="Hulsmann N."/>
            <person name="Schleicher M."/>
            <person name="Noegel A.A."/>
            <person name="Eichinger L."/>
            <person name="Gallinger C."/>
            <person name="Pawlowski J."/>
            <person name="Sierra R."/>
            <person name="Euteneuer U."/>
            <person name="Pillet L."/>
            <person name="Moustafa A."/>
            <person name="Platzer M."/>
            <person name="Groth M."/>
            <person name="Szafranski K."/>
            <person name="Schliwa M."/>
        </authorList>
    </citation>
    <scope>NUCLEOTIDE SEQUENCE [LARGE SCALE GENOMIC DNA]</scope>
</reference>
<dbReference type="AlphaFoldDB" id="X6LAP6"/>
<dbReference type="GO" id="GO:0008270">
    <property type="term" value="F:zinc ion binding"/>
    <property type="evidence" value="ECO:0007669"/>
    <property type="project" value="InterPro"/>
</dbReference>
<organism evidence="4 5">
    <name type="scientific">Reticulomyxa filosa</name>
    <dbReference type="NCBI Taxonomy" id="46433"/>
    <lineage>
        <taxon>Eukaryota</taxon>
        <taxon>Sar</taxon>
        <taxon>Rhizaria</taxon>
        <taxon>Retaria</taxon>
        <taxon>Foraminifera</taxon>
        <taxon>Monothalamids</taxon>
        <taxon>Reticulomyxidae</taxon>
        <taxon>Reticulomyxa</taxon>
    </lineage>
</organism>
<evidence type="ECO:0000313" key="5">
    <source>
        <dbReference type="Proteomes" id="UP000023152"/>
    </source>
</evidence>
<evidence type="ECO:0000313" key="4">
    <source>
        <dbReference type="EMBL" id="ETN97799.1"/>
    </source>
</evidence>
<comment type="caution">
    <text evidence="4">The sequence shown here is derived from an EMBL/GenBank/DDBJ whole genome shotgun (WGS) entry which is preliminary data.</text>
</comment>
<dbReference type="Pfam" id="PF11838">
    <property type="entry name" value="ERAP1_C"/>
    <property type="match status" value="1"/>
</dbReference>
<protein>
    <submittedName>
        <fullName evidence="4">Aminopeptidase N</fullName>
    </submittedName>
</protein>
<dbReference type="GO" id="GO:0005737">
    <property type="term" value="C:cytoplasm"/>
    <property type="evidence" value="ECO:0007669"/>
    <property type="project" value="TreeGrafter"/>
</dbReference>
<proteinExistence type="inferred from homology"/>
<name>X6LAP6_RETFI</name>
<dbReference type="InterPro" id="IPR050344">
    <property type="entry name" value="Peptidase_M1_aminopeptidases"/>
</dbReference>
<evidence type="ECO:0000259" key="3">
    <source>
        <dbReference type="Pfam" id="PF11838"/>
    </source>
</evidence>
<dbReference type="GO" id="GO:0043171">
    <property type="term" value="P:peptide catabolic process"/>
    <property type="evidence" value="ECO:0007669"/>
    <property type="project" value="TreeGrafter"/>
</dbReference>
<dbReference type="GO" id="GO:0016020">
    <property type="term" value="C:membrane"/>
    <property type="evidence" value="ECO:0007669"/>
    <property type="project" value="TreeGrafter"/>
</dbReference>
<dbReference type="InterPro" id="IPR027268">
    <property type="entry name" value="Peptidase_M4/M1_CTD_sf"/>
</dbReference>
<dbReference type="GO" id="GO:0006508">
    <property type="term" value="P:proteolysis"/>
    <property type="evidence" value="ECO:0007669"/>
    <property type="project" value="TreeGrafter"/>
</dbReference>
<dbReference type="Gene3D" id="1.25.50.20">
    <property type="match status" value="1"/>
</dbReference>